<dbReference type="InterPro" id="IPR036869">
    <property type="entry name" value="J_dom_sf"/>
</dbReference>
<feature type="domain" description="J" evidence="3">
    <location>
        <begin position="12"/>
        <end position="80"/>
    </location>
</feature>
<dbReference type="PROSITE" id="PS50076">
    <property type="entry name" value="DNAJ_2"/>
    <property type="match status" value="1"/>
</dbReference>
<feature type="region of interest" description="Disordered" evidence="1">
    <location>
        <begin position="63"/>
        <end position="99"/>
    </location>
</feature>
<protein>
    <recommendedName>
        <fullName evidence="3">J domain-containing protein</fullName>
    </recommendedName>
</protein>
<dbReference type="EMBL" id="FOYN01000002">
    <property type="protein sequence ID" value="SFR35418.1"/>
    <property type="molecule type" value="Genomic_DNA"/>
</dbReference>
<gene>
    <name evidence="4" type="ORF">SAMN04487937_1433</name>
</gene>
<feature type="region of interest" description="Disordered" evidence="1">
    <location>
        <begin position="584"/>
        <end position="608"/>
    </location>
</feature>
<sequence>MVSFDFEPMADNPYDRLGVSPEMSDREIKRASMKARAKYQPDKYPEDEKEWARKRLYRIQDAVDAIESETAEHPSGDRESGTGSGSTDPDVVRLSAAVEPTSTTVFDPVTVRATDGAGEPVPDVDVSAPRIDPKTTDSRGEASVEFDAAGTYAVTVDRSDGDRTYVSDSAAVEVDRIDVDLSLDLDAETLSTDDSTMATVTDEEGDRIEDVTVETSRGGRYEAPTGRTRVSFDEPGTVDLTARKSRTDAYRYREATTTVEVEPPSREPVGLSIDAATRSPTVGDSVGFAVTADGDPVPGATVSGAGDEATTDTRGECHLTPAETGEETVTARKTDGDRSYHAASVSIEVAPAPTELSLVLDRTVVDPGEVVSVVAVDGDENPVPNVTLETDTGDEYFLDDGTGRVTLSTPGEVKLAATVRDGHGESTGTAATTVRVREHADGDDGTAGGERDAAAEAGDDGGRSGSGEATSAAESDGSTEAATDGFRGETSGGAFAPDPGAEAAVRIERSTDRIAVDETIEFTVVDADGERVDGASVEILETGEIGTAEGGTWSYGHDEGGLYTAVATVEDDGRTLESEETKFKIRDPTGGGAEEPDRTGGTEGGTLGDVGPEAAKPLLLVGVVALMASFAAPAAFGTIGYLAVAGAGGALVLAAVAFFAAA</sequence>
<keyword evidence="2" id="KW-0472">Membrane</keyword>
<dbReference type="Gene3D" id="1.10.287.110">
    <property type="entry name" value="DnaJ domain"/>
    <property type="match status" value="1"/>
</dbReference>
<evidence type="ECO:0000313" key="4">
    <source>
        <dbReference type="EMBL" id="SFR35418.1"/>
    </source>
</evidence>
<feature type="region of interest" description="Disordered" evidence="1">
    <location>
        <begin position="113"/>
        <end position="141"/>
    </location>
</feature>
<evidence type="ECO:0000259" key="3">
    <source>
        <dbReference type="PROSITE" id="PS50076"/>
    </source>
</evidence>
<dbReference type="InterPro" id="IPR001623">
    <property type="entry name" value="DnaJ_domain"/>
</dbReference>
<feature type="compositionally biased region" description="Basic and acidic residues" evidence="1">
    <location>
        <begin position="70"/>
        <end position="80"/>
    </location>
</feature>
<evidence type="ECO:0000256" key="1">
    <source>
        <dbReference type="SAM" id="MobiDB-lite"/>
    </source>
</evidence>
<evidence type="ECO:0000313" key="5">
    <source>
        <dbReference type="Proteomes" id="UP000198932"/>
    </source>
</evidence>
<dbReference type="AlphaFoldDB" id="A0A1I6FZQ4"/>
<keyword evidence="2" id="KW-1133">Transmembrane helix</keyword>
<evidence type="ECO:0000256" key="2">
    <source>
        <dbReference type="SAM" id="Phobius"/>
    </source>
</evidence>
<dbReference type="RefSeq" id="WP_092920857.1">
    <property type="nucleotide sequence ID" value="NZ_FOYN01000002.1"/>
</dbReference>
<keyword evidence="2" id="KW-0812">Transmembrane</keyword>
<feature type="compositionally biased region" description="Basic and acidic residues" evidence="1">
    <location>
        <begin position="131"/>
        <end position="141"/>
    </location>
</feature>
<reference evidence="5" key="1">
    <citation type="submission" date="2016-10" db="EMBL/GenBank/DDBJ databases">
        <authorList>
            <person name="Varghese N."/>
            <person name="Submissions S."/>
        </authorList>
    </citation>
    <scope>NUCLEOTIDE SEQUENCE [LARGE SCALE GENOMIC DNA]</scope>
    <source>
        <strain evidence="5">RD 26</strain>
    </source>
</reference>
<name>A0A1I6FZQ4_HALSD</name>
<organism evidence="4 5">
    <name type="scientific">Halorubrum sodomense</name>
    <dbReference type="NCBI Taxonomy" id="35743"/>
    <lineage>
        <taxon>Archaea</taxon>
        <taxon>Methanobacteriati</taxon>
        <taxon>Methanobacteriota</taxon>
        <taxon>Stenosarchaea group</taxon>
        <taxon>Halobacteria</taxon>
        <taxon>Halobacteriales</taxon>
        <taxon>Haloferacaceae</taxon>
        <taxon>Halorubrum</taxon>
    </lineage>
</organism>
<feature type="compositionally biased region" description="Basic and acidic residues" evidence="1">
    <location>
        <begin position="39"/>
        <end position="51"/>
    </location>
</feature>
<accession>A0A1I6FZQ4</accession>
<dbReference type="SUPFAM" id="SSF49464">
    <property type="entry name" value="Carboxypeptidase regulatory domain-like"/>
    <property type="match status" value="1"/>
</dbReference>
<dbReference type="InterPro" id="IPR008969">
    <property type="entry name" value="CarboxyPept-like_regulatory"/>
</dbReference>
<dbReference type="Proteomes" id="UP000198932">
    <property type="component" value="Unassembled WGS sequence"/>
</dbReference>
<keyword evidence="5" id="KW-1185">Reference proteome</keyword>
<feature type="compositionally biased region" description="Low complexity" evidence="1">
    <location>
        <begin position="466"/>
        <end position="483"/>
    </location>
</feature>
<feature type="region of interest" description="Disordered" evidence="1">
    <location>
        <begin position="1"/>
        <end position="51"/>
    </location>
</feature>
<feature type="region of interest" description="Disordered" evidence="1">
    <location>
        <begin position="419"/>
        <end position="501"/>
    </location>
</feature>
<dbReference type="OrthoDB" id="374165at2157"/>
<feature type="transmembrane region" description="Helical" evidence="2">
    <location>
        <begin position="642"/>
        <end position="661"/>
    </location>
</feature>
<proteinExistence type="predicted"/>
<dbReference type="CDD" id="cd06257">
    <property type="entry name" value="DnaJ"/>
    <property type="match status" value="1"/>
</dbReference>
<dbReference type="SUPFAM" id="SSF46565">
    <property type="entry name" value="Chaperone J-domain"/>
    <property type="match status" value="1"/>
</dbReference>